<accession>A0A1A8X4P7</accession>
<evidence type="ECO:0000313" key="2">
    <source>
        <dbReference type="Proteomes" id="UP000078597"/>
    </source>
</evidence>
<reference evidence="2" key="1">
    <citation type="submission" date="2016-05" db="EMBL/GenBank/DDBJ databases">
        <authorList>
            <person name="Naeem Raeece"/>
        </authorList>
    </citation>
    <scope>NUCLEOTIDE SEQUENCE [LARGE SCALE GENOMIC DNA]</scope>
</reference>
<organism evidence="1 2">
    <name type="scientific">Plasmodium malariae</name>
    <dbReference type="NCBI Taxonomy" id="5858"/>
    <lineage>
        <taxon>Eukaryota</taxon>
        <taxon>Sar</taxon>
        <taxon>Alveolata</taxon>
        <taxon>Apicomplexa</taxon>
        <taxon>Aconoidasida</taxon>
        <taxon>Haemosporida</taxon>
        <taxon>Plasmodiidae</taxon>
        <taxon>Plasmodium</taxon>
        <taxon>Plasmodium (Plasmodium)</taxon>
    </lineage>
</organism>
<dbReference type="EMBL" id="FLQW01005536">
    <property type="protein sequence ID" value="SBS99149.1"/>
    <property type="molecule type" value="Genomic_DNA"/>
</dbReference>
<gene>
    <name evidence="1" type="ORF">PMALA_067580</name>
</gene>
<dbReference type="AlphaFoldDB" id="A0A1A8X4P7"/>
<proteinExistence type="predicted"/>
<sequence length="149" mass="17998">MWSKTSASSDKTWNNRINLKSILDLRVCRLLYGERYRNQKNTGLPSEERIKKKFQKEHMSLKSYDHQERKFGKLKEKSSRKEKNIPRKKNILSFVFGPLKKLDSVYEMEVIKPFILVYKGSENSNVKYKEKFLSFFWFWKHSILSNHQE</sequence>
<dbReference type="Proteomes" id="UP000078597">
    <property type="component" value="Unassembled WGS sequence"/>
</dbReference>
<name>A0A1A8X4P7_PLAMA</name>
<protein>
    <submittedName>
        <fullName evidence="1">Uncharacterized protein</fullName>
    </submittedName>
</protein>
<evidence type="ECO:0000313" key="1">
    <source>
        <dbReference type="EMBL" id="SBS99149.1"/>
    </source>
</evidence>